<dbReference type="AlphaFoldDB" id="E1ZWS9"/>
<proteinExistence type="predicted"/>
<name>E1ZWS9_CAMFO</name>
<dbReference type="InParanoid" id="E1ZWS9"/>
<evidence type="ECO:0000256" key="1">
    <source>
        <dbReference type="SAM" id="MobiDB-lite"/>
    </source>
</evidence>
<accession>E1ZWS9</accession>
<organism evidence="3">
    <name type="scientific">Camponotus floridanus</name>
    <name type="common">Florida carpenter ant</name>
    <dbReference type="NCBI Taxonomy" id="104421"/>
    <lineage>
        <taxon>Eukaryota</taxon>
        <taxon>Metazoa</taxon>
        <taxon>Ecdysozoa</taxon>
        <taxon>Arthropoda</taxon>
        <taxon>Hexapoda</taxon>
        <taxon>Insecta</taxon>
        <taxon>Pterygota</taxon>
        <taxon>Neoptera</taxon>
        <taxon>Endopterygota</taxon>
        <taxon>Hymenoptera</taxon>
        <taxon>Apocrita</taxon>
        <taxon>Aculeata</taxon>
        <taxon>Formicoidea</taxon>
        <taxon>Formicidae</taxon>
        <taxon>Formicinae</taxon>
        <taxon>Camponotus</taxon>
    </lineage>
</organism>
<keyword evidence="3" id="KW-1185">Reference proteome</keyword>
<reference evidence="2 3" key="1">
    <citation type="journal article" date="2010" name="Science">
        <title>Genomic comparison of the ants Camponotus floridanus and Harpegnathos saltator.</title>
        <authorList>
            <person name="Bonasio R."/>
            <person name="Zhang G."/>
            <person name="Ye C."/>
            <person name="Mutti N.S."/>
            <person name="Fang X."/>
            <person name="Qin N."/>
            <person name="Donahue G."/>
            <person name="Yang P."/>
            <person name="Li Q."/>
            <person name="Li C."/>
            <person name="Zhang P."/>
            <person name="Huang Z."/>
            <person name="Berger S.L."/>
            <person name="Reinberg D."/>
            <person name="Wang J."/>
            <person name="Liebig J."/>
        </authorList>
    </citation>
    <scope>NUCLEOTIDE SEQUENCE [LARGE SCALE GENOMIC DNA]</scope>
    <source>
        <strain evidence="3">C129</strain>
    </source>
</reference>
<sequence length="127" mass="13568">MENSSGSRITCACIMDETCANTADLATSATPVEIKRRSHCARTYCKYRQLLSPTVSAIAVGYDIPGSGRCSFVAEASYGPGFGDKSALPHAHSTTITGLRPAPAAAGCDQRRRLSLEQEKREEKSAQ</sequence>
<dbReference type="Proteomes" id="UP000000311">
    <property type="component" value="Unassembled WGS sequence"/>
</dbReference>
<evidence type="ECO:0000313" key="2">
    <source>
        <dbReference type="EMBL" id="EFN74368.1"/>
    </source>
</evidence>
<feature type="compositionally biased region" description="Basic and acidic residues" evidence="1">
    <location>
        <begin position="109"/>
        <end position="127"/>
    </location>
</feature>
<gene>
    <name evidence="2" type="ORF">EAG_03328</name>
</gene>
<protein>
    <submittedName>
        <fullName evidence="2">Uncharacterized protein</fullName>
    </submittedName>
</protein>
<dbReference type="EMBL" id="GL434901">
    <property type="protein sequence ID" value="EFN74368.1"/>
    <property type="molecule type" value="Genomic_DNA"/>
</dbReference>
<feature type="region of interest" description="Disordered" evidence="1">
    <location>
        <begin position="89"/>
        <end position="127"/>
    </location>
</feature>
<evidence type="ECO:0000313" key="3">
    <source>
        <dbReference type="Proteomes" id="UP000000311"/>
    </source>
</evidence>